<dbReference type="Gene3D" id="1.20.1530.20">
    <property type="match status" value="1"/>
</dbReference>
<keyword evidence="1" id="KW-0812">Transmembrane</keyword>
<dbReference type="PANTHER" id="PTHR43021">
    <property type="entry name" value="NA(+)/H(+) ANTIPORTER-RELATED"/>
    <property type="match status" value="1"/>
</dbReference>
<feature type="transmembrane region" description="Helical" evidence="1">
    <location>
        <begin position="342"/>
        <end position="362"/>
    </location>
</feature>
<dbReference type="InterPro" id="IPR038770">
    <property type="entry name" value="Na+/solute_symporter_sf"/>
</dbReference>
<dbReference type="AlphaFoldDB" id="A0A7S0QUA5"/>
<feature type="transmembrane region" description="Helical" evidence="1">
    <location>
        <begin position="374"/>
        <end position="392"/>
    </location>
</feature>
<gene>
    <name evidence="2" type="ORF">POBO1169_LOCUS1118</name>
</gene>
<reference evidence="2" key="1">
    <citation type="submission" date="2021-01" db="EMBL/GenBank/DDBJ databases">
        <authorList>
            <person name="Corre E."/>
            <person name="Pelletier E."/>
            <person name="Niang G."/>
            <person name="Scheremetjew M."/>
            <person name="Finn R."/>
            <person name="Kale V."/>
            <person name="Holt S."/>
            <person name="Cochrane G."/>
            <person name="Meng A."/>
            <person name="Brown T."/>
            <person name="Cohen L."/>
        </authorList>
    </citation>
    <scope>NUCLEOTIDE SEQUENCE</scope>
    <source>
        <strain evidence="2">CCMP722</strain>
    </source>
</reference>
<keyword evidence="1" id="KW-1133">Transmembrane helix</keyword>
<feature type="transmembrane region" description="Helical" evidence="1">
    <location>
        <begin position="262"/>
        <end position="281"/>
    </location>
</feature>
<evidence type="ECO:0000256" key="1">
    <source>
        <dbReference type="SAM" id="Phobius"/>
    </source>
</evidence>
<dbReference type="PANTHER" id="PTHR43021:SF2">
    <property type="entry name" value="CATION_H+ EXCHANGER DOMAIN-CONTAINING PROTEIN"/>
    <property type="match status" value="1"/>
</dbReference>
<proteinExistence type="predicted"/>
<feature type="transmembrane region" description="Helical" evidence="1">
    <location>
        <begin position="216"/>
        <end position="241"/>
    </location>
</feature>
<dbReference type="EMBL" id="HBFA01002261">
    <property type="protein sequence ID" value="CAD8649569.1"/>
    <property type="molecule type" value="Transcribed_RNA"/>
</dbReference>
<feature type="transmembrane region" description="Helical" evidence="1">
    <location>
        <begin position="12"/>
        <end position="29"/>
    </location>
</feature>
<keyword evidence="1" id="KW-0472">Membrane</keyword>
<feature type="transmembrane region" description="Helical" evidence="1">
    <location>
        <begin position="170"/>
        <end position="190"/>
    </location>
</feature>
<feature type="transmembrane region" description="Helical" evidence="1">
    <location>
        <begin position="69"/>
        <end position="88"/>
    </location>
</feature>
<feature type="transmembrane region" description="Helical" evidence="1">
    <location>
        <begin position="95"/>
        <end position="118"/>
    </location>
</feature>
<feature type="transmembrane region" description="Helical" evidence="1">
    <location>
        <begin position="138"/>
        <end position="158"/>
    </location>
</feature>
<feature type="transmembrane region" description="Helical" evidence="1">
    <location>
        <begin position="41"/>
        <end position="57"/>
    </location>
</feature>
<name>A0A7S0QUA5_9CHLO</name>
<evidence type="ECO:0000313" key="2">
    <source>
        <dbReference type="EMBL" id="CAD8649569.1"/>
    </source>
</evidence>
<accession>A0A7S0QUA5</accession>
<feature type="transmembrane region" description="Helical" evidence="1">
    <location>
        <begin position="312"/>
        <end position="335"/>
    </location>
</feature>
<sequence length="456" mass="48996">MSASAPISWEAASHVLLRLPAILAVSYHVGQGFQKFRMPAISGYLVTGVVSGPYIMALLSENGISDVKFLFRLCLACIAMSAGSEMHLLEIRKTFAAVSALTMSITAFSWIFVFGVMLLLADQLAFMQEMSLQQRLCVASMAGTIMVARSPATAIAVLKEVDGRGPFCSLTLNVVVMKDVVVIILFALNFEGIKFVEKGFDALDESSMHFTVLKAIFSPIFAVLCSIVLGVSWGFALMPILRLEQRAHRNIPAFLFDHRLKCVATLLMAAGCFFMALMAWWEPLLASVTMGLYAANSIDTHRVQADREALELVLHALMPLVNVTFFTLIGASLNLGIIAKTLHIAVCIVLVRLVALMVGAGLGSKVAGCPPTQVQVAWLAYVTQAGVALGLIKSLAEHEPVWGPPFASLMTAVVVCNCLVGPPMFKYAIIKVGEAHRGVGSERPAVEGKTPPGVTP</sequence>
<protein>
    <recommendedName>
        <fullName evidence="3">Cation/H+ exchanger domain-containing protein</fullName>
    </recommendedName>
</protein>
<organism evidence="2">
    <name type="scientific">Pyramimonas obovata</name>
    <dbReference type="NCBI Taxonomy" id="1411642"/>
    <lineage>
        <taxon>Eukaryota</taxon>
        <taxon>Viridiplantae</taxon>
        <taxon>Chlorophyta</taxon>
        <taxon>Pyramimonadophyceae</taxon>
        <taxon>Pyramimonadales</taxon>
        <taxon>Pyramimonadaceae</taxon>
        <taxon>Pyramimonas</taxon>
        <taxon>Pyramimonas incertae sedis</taxon>
    </lineage>
</organism>
<evidence type="ECO:0008006" key="3">
    <source>
        <dbReference type="Google" id="ProtNLM"/>
    </source>
</evidence>